<keyword evidence="6" id="KW-1015">Disulfide bond</keyword>
<evidence type="ECO:0008006" key="12">
    <source>
        <dbReference type="Google" id="ProtNLM"/>
    </source>
</evidence>
<dbReference type="SUPFAM" id="SSF54001">
    <property type="entry name" value="Cysteine proteinases"/>
    <property type="match status" value="1"/>
</dbReference>
<dbReference type="InterPro" id="IPR025661">
    <property type="entry name" value="Pept_asp_AS"/>
</dbReference>
<keyword evidence="4" id="KW-0788">Thiol protease</keyword>
<evidence type="ECO:0000256" key="6">
    <source>
        <dbReference type="ARBA" id="ARBA00023157"/>
    </source>
</evidence>
<evidence type="ECO:0000313" key="10">
    <source>
        <dbReference type="EMBL" id="KAF2896012.1"/>
    </source>
</evidence>
<dbReference type="PANTHER" id="PTHR12411">
    <property type="entry name" value="CYSTEINE PROTEASE FAMILY C1-RELATED"/>
    <property type="match status" value="1"/>
</dbReference>
<evidence type="ECO:0000259" key="8">
    <source>
        <dbReference type="SMART" id="SM00645"/>
    </source>
</evidence>
<protein>
    <recommendedName>
        <fullName evidence="12">Digestive cysteine proteinase 1</fullName>
    </recommendedName>
</protein>
<evidence type="ECO:0000256" key="3">
    <source>
        <dbReference type="ARBA" id="ARBA00022801"/>
    </source>
</evidence>
<dbReference type="InterPro" id="IPR025660">
    <property type="entry name" value="Pept_his_AS"/>
</dbReference>
<keyword evidence="7" id="KW-0732">Signal</keyword>
<dbReference type="Gene3D" id="3.90.70.10">
    <property type="entry name" value="Cysteine proteinases"/>
    <property type="match status" value="1"/>
</dbReference>
<keyword evidence="2" id="KW-0645">Protease</keyword>
<dbReference type="Proteomes" id="UP000801492">
    <property type="component" value="Unassembled WGS sequence"/>
</dbReference>
<dbReference type="EMBL" id="VTPC01005435">
    <property type="protein sequence ID" value="KAF2896012.1"/>
    <property type="molecule type" value="Genomic_DNA"/>
</dbReference>
<organism evidence="10 11">
    <name type="scientific">Ignelater luminosus</name>
    <name type="common">Cucubano</name>
    <name type="synonym">Pyrophorus luminosus</name>
    <dbReference type="NCBI Taxonomy" id="2038154"/>
    <lineage>
        <taxon>Eukaryota</taxon>
        <taxon>Metazoa</taxon>
        <taxon>Ecdysozoa</taxon>
        <taxon>Arthropoda</taxon>
        <taxon>Hexapoda</taxon>
        <taxon>Insecta</taxon>
        <taxon>Pterygota</taxon>
        <taxon>Neoptera</taxon>
        <taxon>Endopterygota</taxon>
        <taxon>Coleoptera</taxon>
        <taxon>Polyphaga</taxon>
        <taxon>Elateriformia</taxon>
        <taxon>Elateroidea</taxon>
        <taxon>Elateridae</taxon>
        <taxon>Agrypninae</taxon>
        <taxon>Pyrophorini</taxon>
        <taxon>Ignelater</taxon>
    </lineage>
</organism>
<keyword evidence="3" id="KW-0378">Hydrolase</keyword>
<dbReference type="CDD" id="cd02248">
    <property type="entry name" value="Peptidase_C1A"/>
    <property type="match status" value="1"/>
</dbReference>
<keyword evidence="11" id="KW-1185">Reference proteome</keyword>
<dbReference type="InterPro" id="IPR013128">
    <property type="entry name" value="Peptidase_C1A"/>
</dbReference>
<dbReference type="InterPro" id="IPR039417">
    <property type="entry name" value="Peptidase_C1A_papain-like"/>
</dbReference>
<keyword evidence="5" id="KW-0865">Zymogen</keyword>
<evidence type="ECO:0000259" key="9">
    <source>
        <dbReference type="SMART" id="SM00848"/>
    </source>
</evidence>
<dbReference type="SMART" id="SM00645">
    <property type="entry name" value="Pept_C1"/>
    <property type="match status" value="1"/>
</dbReference>
<dbReference type="FunFam" id="3.90.70.10:FF:000087">
    <property type="entry name" value="Counting factor associated protein D"/>
    <property type="match status" value="1"/>
</dbReference>
<comment type="similarity">
    <text evidence="1">Belongs to the peptidase C1 family.</text>
</comment>
<sequence length="472" mass="53062">MKILLKLFFVALFAVTWSEVIADCRGKNVEAPVWNPVYTVKGILYIPYAELEEPFYAWYDSPNKESRIDYYGGMVKTYQLGNSGPYGTSLKVAPVTTETELNAKTCLQVNGSSEITIEPQSVLPSLVGFECTDLSCSAFPGPGDKHIYTFNPMKEFVHPTTTSHVDFEFDKFKTKHDKQYVNVLENERRREVFRQNIRFIHSVNRQHKGYTLGVNHLADRTELEMKALRGRRYSGVYNGGSPFPYTYVNKDKLPAEFDWRIYGAVTPVKDQSVCGSCWSFGTVGAIEGAFFLNNGHQLVRLSQQALIDCSWGYGNNGCDGGEDFRAYQWMLKHGGIPTEDDYGPYLGQDGYCHVNNVSLTAKITGYVNVTSNNEPALRLAIVKHGPISVAIDASHRTFSFYSNGIYYEPKCGNKVDELDHAVLAVGYGTINGQDYWLIKNSWSNYWGNDGYVLMSAKNNNCGVMTTPTYVTM</sequence>
<comment type="caution">
    <text evidence="10">The sequence shown here is derived from an EMBL/GenBank/DDBJ whole genome shotgun (WGS) entry which is preliminary data.</text>
</comment>
<dbReference type="InterPro" id="IPR000169">
    <property type="entry name" value="Pept_cys_AS"/>
</dbReference>
<dbReference type="Pfam" id="PF08246">
    <property type="entry name" value="Inhibitor_I29"/>
    <property type="match status" value="1"/>
</dbReference>
<gene>
    <name evidence="10" type="ORF">ILUMI_10159</name>
</gene>
<feature type="domain" description="Peptidase C1A papain C-terminal" evidence="8">
    <location>
        <begin position="253"/>
        <end position="471"/>
    </location>
</feature>
<dbReference type="InterPro" id="IPR000668">
    <property type="entry name" value="Peptidase_C1A_C"/>
</dbReference>
<proteinExistence type="inferred from homology"/>
<dbReference type="GO" id="GO:0008234">
    <property type="term" value="F:cysteine-type peptidase activity"/>
    <property type="evidence" value="ECO:0007669"/>
    <property type="project" value="UniProtKB-KW"/>
</dbReference>
<evidence type="ECO:0000256" key="5">
    <source>
        <dbReference type="ARBA" id="ARBA00023145"/>
    </source>
</evidence>
<name>A0A8K0D2X5_IGNLU</name>
<feature type="domain" description="Cathepsin propeptide inhibitor" evidence="9">
    <location>
        <begin position="169"/>
        <end position="225"/>
    </location>
</feature>
<dbReference type="Pfam" id="PF00112">
    <property type="entry name" value="Peptidase_C1"/>
    <property type="match status" value="1"/>
</dbReference>
<dbReference type="GO" id="GO:0006508">
    <property type="term" value="P:proteolysis"/>
    <property type="evidence" value="ECO:0007669"/>
    <property type="project" value="UniProtKB-KW"/>
</dbReference>
<evidence type="ECO:0000313" key="11">
    <source>
        <dbReference type="Proteomes" id="UP000801492"/>
    </source>
</evidence>
<dbReference type="PROSITE" id="PS00139">
    <property type="entry name" value="THIOL_PROTEASE_CYS"/>
    <property type="match status" value="1"/>
</dbReference>
<dbReference type="PROSITE" id="PS00639">
    <property type="entry name" value="THIOL_PROTEASE_HIS"/>
    <property type="match status" value="1"/>
</dbReference>
<feature type="chain" id="PRO_5035480577" description="Digestive cysteine proteinase 1" evidence="7">
    <location>
        <begin position="19"/>
        <end position="472"/>
    </location>
</feature>
<evidence type="ECO:0000256" key="4">
    <source>
        <dbReference type="ARBA" id="ARBA00022807"/>
    </source>
</evidence>
<feature type="signal peptide" evidence="7">
    <location>
        <begin position="1"/>
        <end position="18"/>
    </location>
</feature>
<dbReference type="AlphaFoldDB" id="A0A8K0D2X5"/>
<dbReference type="OrthoDB" id="65740at2759"/>
<accession>A0A8K0D2X5</accession>
<dbReference type="InterPro" id="IPR013201">
    <property type="entry name" value="Prot_inhib_I29"/>
</dbReference>
<dbReference type="SMART" id="SM00848">
    <property type="entry name" value="Inhibitor_I29"/>
    <property type="match status" value="1"/>
</dbReference>
<evidence type="ECO:0000256" key="7">
    <source>
        <dbReference type="SAM" id="SignalP"/>
    </source>
</evidence>
<dbReference type="PRINTS" id="PR00705">
    <property type="entry name" value="PAPAIN"/>
</dbReference>
<reference evidence="10" key="1">
    <citation type="submission" date="2019-08" db="EMBL/GenBank/DDBJ databases">
        <title>The genome of the North American firefly Photinus pyralis.</title>
        <authorList>
            <consortium name="Photinus pyralis genome working group"/>
            <person name="Fallon T.R."/>
            <person name="Sander Lower S.E."/>
            <person name="Weng J.-K."/>
        </authorList>
    </citation>
    <scope>NUCLEOTIDE SEQUENCE</scope>
    <source>
        <strain evidence="10">TRF0915ILg1</strain>
        <tissue evidence="10">Whole body</tissue>
    </source>
</reference>
<dbReference type="InterPro" id="IPR038765">
    <property type="entry name" value="Papain-like_cys_pep_sf"/>
</dbReference>
<evidence type="ECO:0000256" key="2">
    <source>
        <dbReference type="ARBA" id="ARBA00022670"/>
    </source>
</evidence>
<evidence type="ECO:0000256" key="1">
    <source>
        <dbReference type="ARBA" id="ARBA00008455"/>
    </source>
</evidence>
<dbReference type="PROSITE" id="PS00640">
    <property type="entry name" value="THIOL_PROTEASE_ASN"/>
    <property type="match status" value="1"/>
</dbReference>